<accession>E3SNA2</accession>
<dbReference type="GeneID" id="11538084"/>
<proteinExistence type="predicted"/>
<dbReference type="Proteomes" id="UP000006531">
    <property type="component" value="Segment"/>
</dbReference>
<protein>
    <submittedName>
        <fullName evidence="1">Uncharacterized protein</fullName>
    </submittedName>
</protein>
<dbReference type="KEGG" id="vg:11538084"/>
<organism evidence="1 2">
    <name type="scientific">Cyanophage NATL1A-7</name>
    <dbReference type="NCBI Taxonomy" id="445693"/>
    <lineage>
        <taxon>Viruses</taxon>
        <taxon>Duplodnaviria</taxon>
        <taxon>Heunggongvirae</taxon>
        <taxon>Uroviricota</taxon>
        <taxon>Caudoviricetes</taxon>
        <taxon>Autographivirales</taxon>
        <taxon>Sechaudvirinae</taxon>
        <taxon>Cheungvirus</taxon>
        <taxon>Cheungvirus NATL1A7</taxon>
    </lineage>
</organism>
<reference evidence="1 2" key="1">
    <citation type="submission" date="2009-10" db="EMBL/GenBank/DDBJ databases">
        <title>The Genome Sequence of Cyanophage NATL1A-7.</title>
        <authorList>
            <consortium name="The Broad Institute Genome Sequencing Platform"/>
            <person name="Henn M.R."/>
            <person name="Sullivan M.S."/>
            <person name="Osburne M.S."/>
            <person name="Levin J."/>
            <person name="Malboeuf C."/>
            <person name="Casali M."/>
            <person name="Russ C."/>
            <person name="Lennon N."/>
            <person name="Erlich R."/>
            <person name="Young S.K."/>
            <person name="Koehrsen M."/>
            <person name="Yandava C."/>
            <person name="Zeng Q."/>
            <person name="Alvarado L."/>
            <person name="Anderson S."/>
            <person name="Berlin A."/>
            <person name="Borenstein D."/>
            <person name="Chen Z."/>
            <person name="Engels R."/>
            <person name="Freedman E."/>
            <person name="Gellesch M."/>
            <person name="Goldberg J."/>
            <person name="Green L."/>
            <person name="Griggs A."/>
            <person name="Gujja S."/>
            <person name="Heiman D."/>
            <person name="Hepburn T."/>
            <person name="Howarth C."/>
            <person name="Jen D."/>
            <person name="Larson L."/>
            <person name="Lewis B."/>
            <person name="Mehta T."/>
            <person name="Park D."/>
            <person name="Pearson M."/>
            <person name="Roberts A."/>
            <person name="Ryan E."/>
            <person name="Saif S."/>
            <person name="Shea T."/>
            <person name="Shenoy N."/>
            <person name="Sisk P."/>
            <person name="Stolte C."/>
            <person name="Sykes S."/>
            <person name="Walk T."/>
            <person name="White J."/>
            <person name="Yu Q."/>
            <person name="Coleman M.L."/>
            <person name="Huang K.H."/>
            <person name="Weigele P.R."/>
            <person name="DeFrancesco A.S."/>
            <person name="Kern S.E."/>
            <person name="Thompson L.R."/>
            <person name="Fu R."/>
            <person name="Hombeck B."/>
            <person name="Chisholm S.W."/>
            <person name="Haas B."/>
            <person name="Nusbaum C."/>
            <person name="Galagan J."/>
            <person name="Birren B."/>
        </authorList>
    </citation>
    <scope>NUCLEOTIDE SEQUENCE [LARGE SCALE GENOMIC DNA]</scope>
    <source>
        <strain evidence="1">NATL1A-7</strain>
    </source>
</reference>
<sequence>MKDELKQALLSHARGDMEKHLANVKIYLNNPVGIGEHSDVMKSIEDELAKVAYYRDIVNVLKDML</sequence>
<name>E3SNA2_9CAUD</name>
<gene>
    <name evidence="1" type="ORF">CYIG_00033</name>
</gene>
<dbReference type="RefSeq" id="YP_005087478.1">
    <property type="nucleotide sequence ID" value="NC_016658.1"/>
</dbReference>
<dbReference type="EMBL" id="GU071102">
    <property type="protein sequence ID" value="ADP00106.1"/>
    <property type="molecule type" value="Genomic_DNA"/>
</dbReference>
<keyword evidence="2" id="KW-1185">Reference proteome</keyword>
<evidence type="ECO:0000313" key="1">
    <source>
        <dbReference type="EMBL" id="ADP00106.1"/>
    </source>
</evidence>
<evidence type="ECO:0000313" key="2">
    <source>
        <dbReference type="Proteomes" id="UP000006531"/>
    </source>
</evidence>
<dbReference type="OrthoDB" id="23929at10239"/>